<proteinExistence type="predicted"/>
<keyword evidence="2" id="KW-1185">Reference proteome</keyword>
<comment type="caution">
    <text evidence="1">The sequence shown here is derived from an EMBL/GenBank/DDBJ whole genome shotgun (WGS) entry which is preliminary data.</text>
</comment>
<accession>A0A1V9ZFU1</accession>
<protein>
    <submittedName>
        <fullName evidence="1">Uncharacterized protein</fullName>
    </submittedName>
</protein>
<dbReference type="EMBL" id="JNBS01001942">
    <property type="protein sequence ID" value="OQR96868.1"/>
    <property type="molecule type" value="Genomic_DNA"/>
</dbReference>
<evidence type="ECO:0000313" key="1">
    <source>
        <dbReference type="EMBL" id="OQR96868.1"/>
    </source>
</evidence>
<sequence length="68" mass="7609">MTALERALCGDKLLVQSIVIDATDTLVLNDSMDTHWAVTEERNIGNAKVICKFEMQDANRCNDIVQNI</sequence>
<reference evidence="1 2" key="1">
    <citation type="journal article" date="2014" name="Genome Biol. Evol.">
        <title>The secreted proteins of Achlya hypogyna and Thraustotheca clavata identify the ancestral oomycete secretome and reveal gene acquisitions by horizontal gene transfer.</title>
        <authorList>
            <person name="Misner I."/>
            <person name="Blouin N."/>
            <person name="Leonard G."/>
            <person name="Richards T.A."/>
            <person name="Lane C.E."/>
        </authorList>
    </citation>
    <scope>NUCLEOTIDE SEQUENCE [LARGE SCALE GENOMIC DNA]</scope>
    <source>
        <strain evidence="1 2">ATCC 34112</strain>
    </source>
</reference>
<evidence type="ECO:0000313" key="2">
    <source>
        <dbReference type="Proteomes" id="UP000243217"/>
    </source>
</evidence>
<dbReference type="Proteomes" id="UP000243217">
    <property type="component" value="Unassembled WGS sequence"/>
</dbReference>
<organism evidence="1 2">
    <name type="scientific">Thraustotheca clavata</name>
    <dbReference type="NCBI Taxonomy" id="74557"/>
    <lineage>
        <taxon>Eukaryota</taxon>
        <taxon>Sar</taxon>
        <taxon>Stramenopiles</taxon>
        <taxon>Oomycota</taxon>
        <taxon>Saprolegniomycetes</taxon>
        <taxon>Saprolegniales</taxon>
        <taxon>Achlyaceae</taxon>
        <taxon>Thraustotheca</taxon>
    </lineage>
</organism>
<dbReference type="AlphaFoldDB" id="A0A1V9ZFU1"/>
<gene>
    <name evidence="1" type="ORF">THRCLA_07142</name>
</gene>
<name>A0A1V9ZFU1_9STRA</name>